<dbReference type="InterPro" id="IPR001017">
    <property type="entry name" value="DH_E1"/>
</dbReference>
<keyword evidence="8" id="KW-0786">Thiamine pyrophosphate</keyword>
<dbReference type="Pfam" id="PF16078">
    <property type="entry name" value="2-oxogl_dehyd_N"/>
    <property type="match status" value="1"/>
</dbReference>
<dbReference type="PIRSF" id="PIRSF000157">
    <property type="entry name" value="Oxoglu_dh_E1"/>
    <property type="match status" value="1"/>
</dbReference>
<name>A0ABQ0QIN2_9PROT</name>
<comment type="similarity">
    <text evidence="3">Belongs to the alpha-ketoglutarate dehydrogenase family.</text>
</comment>
<comment type="caution">
    <text evidence="12">The sequence shown here is derived from an EMBL/GenBank/DDBJ whole genome shotgun (WGS) entry which is preliminary data.</text>
</comment>
<dbReference type="EMBL" id="BAQB01000011">
    <property type="protein sequence ID" value="GBR46186.1"/>
    <property type="molecule type" value="Genomic_DNA"/>
</dbReference>
<evidence type="ECO:0000256" key="7">
    <source>
        <dbReference type="ARBA" id="ARBA00023002"/>
    </source>
</evidence>
<dbReference type="PANTHER" id="PTHR23152:SF4">
    <property type="entry name" value="2-OXOADIPATE DEHYDROGENASE COMPLEX COMPONENT E1"/>
    <property type="match status" value="1"/>
</dbReference>
<dbReference type="NCBIfam" id="NF006914">
    <property type="entry name" value="PRK09404.1"/>
    <property type="match status" value="1"/>
</dbReference>
<evidence type="ECO:0000256" key="3">
    <source>
        <dbReference type="ARBA" id="ARBA00006936"/>
    </source>
</evidence>
<comment type="function">
    <text evidence="2">E1 component of the 2-oxoglutarate dehydrogenase (OGDH) complex which catalyzes the decarboxylation of 2-oxoglutarate, the first step in the conversion of 2-oxoglutarate to succinyl-CoA and CO(2).</text>
</comment>
<evidence type="ECO:0000313" key="12">
    <source>
        <dbReference type="EMBL" id="GBR46186.1"/>
    </source>
</evidence>
<dbReference type="CDD" id="cd02016">
    <property type="entry name" value="TPP_E1_OGDC_like"/>
    <property type="match status" value="1"/>
</dbReference>
<dbReference type="EC" id="1.2.4.2" evidence="5"/>
<evidence type="ECO:0000256" key="9">
    <source>
        <dbReference type="ARBA" id="ARBA00023152"/>
    </source>
</evidence>
<dbReference type="Pfam" id="PF16870">
    <property type="entry name" value="OxoGdeHyase_C"/>
    <property type="match status" value="1"/>
</dbReference>
<dbReference type="Pfam" id="PF02779">
    <property type="entry name" value="Transket_pyr"/>
    <property type="match status" value="1"/>
</dbReference>
<dbReference type="Gene3D" id="3.40.50.970">
    <property type="match status" value="1"/>
</dbReference>
<evidence type="ECO:0000256" key="2">
    <source>
        <dbReference type="ARBA" id="ARBA00003906"/>
    </source>
</evidence>
<dbReference type="PANTHER" id="PTHR23152">
    <property type="entry name" value="2-OXOGLUTARATE DEHYDROGENASE"/>
    <property type="match status" value="1"/>
</dbReference>
<dbReference type="InterPro" id="IPR011603">
    <property type="entry name" value="2oxoglutarate_DH_E1"/>
</dbReference>
<dbReference type="NCBIfam" id="TIGR00239">
    <property type="entry name" value="2oxo_dh_E1"/>
    <property type="match status" value="1"/>
</dbReference>
<dbReference type="InterPro" id="IPR032106">
    <property type="entry name" value="2-oxogl_dehyd_N"/>
</dbReference>
<evidence type="ECO:0000256" key="10">
    <source>
        <dbReference type="ARBA" id="ARBA00030680"/>
    </source>
</evidence>
<gene>
    <name evidence="12" type="ORF">AA106556_1025</name>
</gene>
<dbReference type="Proteomes" id="UP001062443">
    <property type="component" value="Unassembled WGS sequence"/>
</dbReference>
<comment type="subunit">
    <text evidence="4">Homodimer. Part of the 2-oxoglutarate dehydrogenase (OGDH) complex composed of E1 (2-oxoglutarate dehydrogenase), E2 (dihydrolipoamide succinyltransferase) and E3 (dihydrolipoamide dehydrogenase); the complex contains multiple copies of the three enzymatic components (E1, E2 and E3).</text>
</comment>
<evidence type="ECO:0000313" key="13">
    <source>
        <dbReference type="Proteomes" id="UP001062443"/>
    </source>
</evidence>
<dbReference type="Gene3D" id="3.40.50.11610">
    <property type="entry name" value="Multifunctional 2-oxoglutarate metabolism enzyme, C-terminal domain"/>
    <property type="match status" value="1"/>
</dbReference>
<dbReference type="SUPFAM" id="SSF52518">
    <property type="entry name" value="Thiamin diphosphate-binding fold (THDP-binding)"/>
    <property type="match status" value="2"/>
</dbReference>
<evidence type="ECO:0000256" key="1">
    <source>
        <dbReference type="ARBA" id="ARBA00001964"/>
    </source>
</evidence>
<keyword evidence="13" id="KW-1185">Reference proteome</keyword>
<evidence type="ECO:0000256" key="4">
    <source>
        <dbReference type="ARBA" id="ARBA00011301"/>
    </source>
</evidence>
<dbReference type="InterPro" id="IPR031717">
    <property type="entry name" value="ODO-1/KGD_C"/>
</dbReference>
<feature type="domain" description="Transketolase-like pyrimidine-binding" evidence="11">
    <location>
        <begin position="551"/>
        <end position="744"/>
    </location>
</feature>
<evidence type="ECO:0000256" key="6">
    <source>
        <dbReference type="ARBA" id="ARBA00013321"/>
    </source>
</evidence>
<proteinExistence type="inferred from homology"/>
<dbReference type="Gene3D" id="3.40.50.12470">
    <property type="match status" value="1"/>
</dbReference>
<dbReference type="InterPro" id="IPR042179">
    <property type="entry name" value="KGD_C_sf"/>
</dbReference>
<keyword evidence="7" id="KW-0560">Oxidoreductase</keyword>
<dbReference type="SMART" id="SM00861">
    <property type="entry name" value="Transket_pyr"/>
    <property type="match status" value="1"/>
</dbReference>
<evidence type="ECO:0000256" key="8">
    <source>
        <dbReference type="ARBA" id="ARBA00023052"/>
    </source>
</evidence>
<keyword evidence="9" id="KW-0324">Glycolysis</keyword>
<dbReference type="NCBIfam" id="NF008907">
    <property type="entry name" value="PRK12270.1"/>
    <property type="match status" value="1"/>
</dbReference>
<dbReference type="InterPro" id="IPR005475">
    <property type="entry name" value="Transketolase-like_Pyr-bd"/>
</dbReference>
<reference evidence="12" key="1">
    <citation type="submission" date="2013-04" db="EMBL/GenBank/DDBJ databases">
        <title>The genome sequencing project of 58 acetic acid bacteria.</title>
        <authorList>
            <person name="Okamoto-Kainuma A."/>
            <person name="Ishikawa M."/>
            <person name="Umino S."/>
            <person name="Koizumi Y."/>
            <person name="Shiwa Y."/>
            <person name="Yoshikawa H."/>
            <person name="Matsutani M."/>
            <person name="Matsushita K."/>
        </authorList>
    </citation>
    <scope>NUCLEOTIDE SEQUENCE</scope>
    <source>
        <strain evidence="12">NBRC 106556</strain>
    </source>
</reference>
<dbReference type="Pfam" id="PF00676">
    <property type="entry name" value="E1_dh"/>
    <property type="match status" value="1"/>
</dbReference>
<accession>A0ABQ0QIN2</accession>
<evidence type="ECO:0000256" key="5">
    <source>
        <dbReference type="ARBA" id="ARBA00012280"/>
    </source>
</evidence>
<dbReference type="RefSeq" id="WP_068172821.1">
    <property type="nucleotide sequence ID" value="NZ_BAQB01000011.1"/>
</dbReference>
<sequence>MGDDQDAISSANLAYLTALHEQWLEDPNTVDPTFADLFSTLGLGLPVSSSTTTHNTANTSHDDALRAAYRQRGHVMAQLDPLGLTNHHPPAELIPEGANPTLRAALQRAYCGTLAVEFMHIQDPDKRQWWIERFEQPQPTTPATEFILSALTAAEGFETFCQKRFKAMRRFGLEGGESLVVALRAILEHAADDQTDSMSIGMPHRGRLNVMANVLRKPFEAIFNEFRGGSFKPEDIDGSGDVKYHLGTATTITRQGHDIRVSLLPNPSHLEAINPVVLGRIRADQDQNTNPRHHHRHHNTTRGDKHLGVLVHGDAAFAGQGVVYETLMLSQLAGYRTGGTIHLIINNQIGFTTVPEDGFSGTRGTDIAKSIEAPILHVNGDDPEAVFRAAALAYEWRKAFRSDIVLDIVCYRRFGHNETDEPAFTQPTMVRAIRARSSVRRLYADSLIQRGIVSEAHIEMLWNNAQNILEAAYSAAPDYRPDPTEWLDTPQNPTRLEDEPERIQPMTGVPLKRLRLAADGLSTIPEGLTIHPRLARQILARGDAIAAGKPLDWASCEALAFGTLSMDGHPVRLSGQDSRRGTFSQRHAVLIDQETGREETPLANLAPHQAPLHFWNSPLSEYAVLGFEYGYSLGNPDALVVWEAQFGDFVNGAQIILDQFIASGETKWLRTSGLVLLLPHGYEGGGPEHSSARPERILQLCAENNLRVCNISTPANYFHALRRQIARRCRKPLVVFTPKSLLRHKETVSPLEDMGPQTRFHPVLPDPDYNAGATRIILCTGKVFYDLLAERRSAQKDNVALIRLEQLYPFPGRELQQELARYPNAQEILWCQEEPQNNGAWHFVDRRIERVLTEMKLPVQRPVYVGRASAASPATGLAQLHTWQQESLIKTAIGTA</sequence>
<protein>
    <recommendedName>
        <fullName evidence="6">2-oxoglutarate dehydrogenase E1 component</fullName>
        <ecNumber evidence="5">1.2.4.2</ecNumber>
    </recommendedName>
    <alternativeName>
        <fullName evidence="10">Alpha-ketoglutarate dehydrogenase</fullName>
    </alternativeName>
</protein>
<evidence type="ECO:0000259" key="11">
    <source>
        <dbReference type="SMART" id="SM00861"/>
    </source>
</evidence>
<dbReference type="InterPro" id="IPR029061">
    <property type="entry name" value="THDP-binding"/>
</dbReference>
<organism evidence="12 13">
    <name type="scientific">Neokomagataea tanensis NBRC 106556</name>
    <dbReference type="NCBI Taxonomy" id="1223519"/>
    <lineage>
        <taxon>Bacteria</taxon>
        <taxon>Pseudomonadati</taxon>
        <taxon>Pseudomonadota</taxon>
        <taxon>Alphaproteobacteria</taxon>
        <taxon>Acetobacterales</taxon>
        <taxon>Acetobacteraceae</taxon>
        <taxon>Neokomagataea</taxon>
    </lineage>
</organism>
<comment type="cofactor">
    <cofactor evidence="1">
        <name>thiamine diphosphate</name>
        <dbReference type="ChEBI" id="CHEBI:58937"/>
    </cofactor>
</comment>